<dbReference type="InterPro" id="IPR051059">
    <property type="entry name" value="VerF-like"/>
</dbReference>
<evidence type="ECO:0000256" key="6">
    <source>
        <dbReference type="ARBA" id="ARBA00023242"/>
    </source>
</evidence>
<sequence length="737" mass="82368">MIPQRQSAYSLDLLSDAAHHLAADRYNSDVLAPSLEVTKQESILPEPSREISSYRSDLDEDATMKDTDPIMTHVDHFEDYNLFLDDSGLNTNFFSAFDTTIPVSFWSKPSMTEGIVQFDDSRLSNQENQDERISFSRFGSRLPSLQPEQREGSCIESAKNPEESGVNKLPWSVTPRDHGIMQSKLEDFSSVLPSGFSLPLRRTLARYLEGYISGFTEHMPCLHIPTLVPANLAPELLLAIAAIGAQYRFESYRGNRLWYAARAVALEQLRRRNSQQVMDIISPPSSNKAETPGQTPKSMRASENRTSIDVTAITGGGNSNSVIDTPQARLETIQALFLLMAMGTWGSRGLVREALVIRSQLALLVRDEGLMGGSTSQDLSWEAWAQLEGEKRTKFIVYYFFNLQCMAYDMPPLILSSEINLSLPCSAKEWKADNAAKWRELRQSGPPVDIYFHDALARMFTRPAEIKTAPPTSSLGNYILIGAIIQQIYFVRKTSIWSAPETVNESLTSEDIDRLSLTLRAWQISWERTPESSLEPNSNNGPIAFSSTALLRLAHIRLHVDLGPCRNLETRDPRRNAAAFRDFPPLKRSPHLIRAVLQSAHALSIPVKIGIAFVARTQTFSWSIQHSLCNLECAFLLSKWLDTIAASAADLTTEERTLLDMVRNMVNETELAVSFEPEDGEGPVDEGTKIKQLAAAVVRLWAETFKGTHIFEIVQVIGQSLDIYADMLETAIDMASD</sequence>
<comment type="subcellular location">
    <subcellularLocation>
        <location evidence="1">Nucleus</location>
    </subcellularLocation>
</comment>
<dbReference type="PANTHER" id="PTHR40626:SF22">
    <property type="entry name" value="C2H2-TYPE DOMAIN-CONTAINING PROTEIN"/>
    <property type="match status" value="1"/>
</dbReference>
<evidence type="ECO:0000256" key="3">
    <source>
        <dbReference type="ARBA" id="ARBA00022737"/>
    </source>
</evidence>
<keyword evidence="5" id="KW-0862">Zinc</keyword>
<evidence type="ECO:0000313" key="9">
    <source>
        <dbReference type="EMBL" id="KAG0650825.1"/>
    </source>
</evidence>
<evidence type="ECO:0000256" key="1">
    <source>
        <dbReference type="ARBA" id="ARBA00004123"/>
    </source>
</evidence>
<keyword evidence="6" id="KW-0539">Nucleus</keyword>
<dbReference type="GO" id="GO:0005634">
    <property type="term" value="C:nucleus"/>
    <property type="evidence" value="ECO:0007669"/>
    <property type="project" value="UniProtKB-SubCell"/>
</dbReference>
<feature type="compositionally biased region" description="Polar residues" evidence="7">
    <location>
        <begin position="283"/>
        <end position="297"/>
    </location>
</feature>
<dbReference type="InterPro" id="IPR007219">
    <property type="entry name" value="XnlR_reg_dom"/>
</dbReference>
<keyword evidence="4" id="KW-0863">Zinc-finger</keyword>
<dbReference type="GO" id="GO:0000981">
    <property type="term" value="F:DNA-binding transcription factor activity, RNA polymerase II-specific"/>
    <property type="evidence" value="ECO:0007669"/>
    <property type="project" value="InterPro"/>
</dbReference>
<dbReference type="PANTHER" id="PTHR40626">
    <property type="entry name" value="MIP31509P"/>
    <property type="match status" value="1"/>
</dbReference>
<evidence type="ECO:0000256" key="7">
    <source>
        <dbReference type="SAM" id="MobiDB-lite"/>
    </source>
</evidence>
<keyword evidence="3" id="KW-0677">Repeat</keyword>
<organism evidence="9 10">
    <name type="scientific">Hyphodiscus hymeniophilus</name>
    <dbReference type="NCBI Taxonomy" id="353542"/>
    <lineage>
        <taxon>Eukaryota</taxon>
        <taxon>Fungi</taxon>
        <taxon>Dikarya</taxon>
        <taxon>Ascomycota</taxon>
        <taxon>Pezizomycotina</taxon>
        <taxon>Leotiomycetes</taxon>
        <taxon>Helotiales</taxon>
        <taxon>Hyphodiscaceae</taxon>
        <taxon>Hyphodiscus</taxon>
    </lineage>
</organism>
<accession>A0A9P6VMQ4</accession>
<evidence type="ECO:0000256" key="4">
    <source>
        <dbReference type="ARBA" id="ARBA00022771"/>
    </source>
</evidence>
<evidence type="ECO:0000259" key="8">
    <source>
        <dbReference type="Pfam" id="PF04082"/>
    </source>
</evidence>
<dbReference type="GO" id="GO:0000978">
    <property type="term" value="F:RNA polymerase II cis-regulatory region sequence-specific DNA binding"/>
    <property type="evidence" value="ECO:0007669"/>
    <property type="project" value="InterPro"/>
</dbReference>
<dbReference type="Pfam" id="PF04082">
    <property type="entry name" value="Fungal_trans"/>
    <property type="match status" value="1"/>
</dbReference>
<feature type="region of interest" description="Disordered" evidence="7">
    <location>
        <begin position="280"/>
        <end position="303"/>
    </location>
</feature>
<reference evidence="9" key="1">
    <citation type="submission" date="2019-07" db="EMBL/GenBank/DDBJ databases">
        <title>Hyphodiscus hymeniophilus genome sequencing and assembly.</title>
        <authorList>
            <person name="Kramer G."/>
            <person name="Nodwell J."/>
        </authorList>
    </citation>
    <scope>NUCLEOTIDE SEQUENCE</scope>
    <source>
        <strain evidence="9">ATCC 34498</strain>
    </source>
</reference>
<proteinExistence type="predicted"/>
<evidence type="ECO:0000256" key="2">
    <source>
        <dbReference type="ARBA" id="ARBA00022723"/>
    </source>
</evidence>
<keyword evidence="10" id="KW-1185">Reference proteome</keyword>
<protein>
    <recommendedName>
        <fullName evidence="8">Xylanolytic transcriptional activator regulatory domain-containing protein</fullName>
    </recommendedName>
</protein>
<feature type="domain" description="Xylanolytic transcriptional activator regulatory" evidence="8">
    <location>
        <begin position="211"/>
        <end position="522"/>
    </location>
</feature>
<dbReference type="GO" id="GO:0006351">
    <property type="term" value="P:DNA-templated transcription"/>
    <property type="evidence" value="ECO:0007669"/>
    <property type="project" value="InterPro"/>
</dbReference>
<evidence type="ECO:0000256" key="5">
    <source>
        <dbReference type="ARBA" id="ARBA00022833"/>
    </source>
</evidence>
<dbReference type="AlphaFoldDB" id="A0A9P6VMQ4"/>
<dbReference type="GO" id="GO:0000785">
    <property type="term" value="C:chromatin"/>
    <property type="evidence" value="ECO:0007669"/>
    <property type="project" value="TreeGrafter"/>
</dbReference>
<gene>
    <name evidence="9" type="ORF">D0Z07_2845</name>
</gene>
<evidence type="ECO:0000313" key="10">
    <source>
        <dbReference type="Proteomes" id="UP000785200"/>
    </source>
</evidence>
<dbReference type="OrthoDB" id="654211at2759"/>
<dbReference type="Proteomes" id="UP000785200">
    <property type="component" value="Unassembled WGS sequence"/>
</dbReference>
<dbReference type="GO" id="GO:0008270">
    <property type="term" value="F:zinc ion binding"/>
    <property type="evidence" value="ECO:0007669"/>
    <property type="project" value="UniProtKB-KW"/>
</dbReference>
<dbReference type="CDD" id="cd12148">
    <property type="entry name" value="fungal_TF_MHR"/>
    <property type="match status" value="1"/>
</dbReference>
<name>A0A9P6VMQ4_9HELO</name>
<keyword evidence="2" id="KW-0479">Metal-binding</keyword>
<comment type="caution">
    <text evidence="9">The sequence shown here is derived from an EMBL/GenBank/DDBJ whole genome shotgun (WGS) entry which is preliminary data.</text>
</comment>
<dbReference type="EMBL" id="VNKQ01000005">
    <property type="protein sequence ID" value="KAG0650825.1"/>
    <property type="molecule type" value="Genomic_DNA"/>
</dbReference>